<feature type="region of interest" description="Disordered" evidence="1">
    <location>
        <begin position="1"/>
        <end position="34"/>
    </location>
</feature>
<protein>
    <submittedName>
        <fullName evidence="4">Uncharacterized protein</fullName>
    </submittedName>
</protein>
<reference evidence="6" key="3">
    <citation type="journal article" date="2019" name="Int. J. Syst. Evol. Microbiol.">
        <title>The Global Catalogue of Microorganisms (GCM) 10K type strain sequencing project: providing services to taxonomists for standard genome sequencing and annotation.</title>
        <authorList>
            <consortium name="The Broad Institute Genomics Platform"/>
            <consortium name="The Broad Institute Genome Sequencing Center for Infectious Disease"/>
            <person name="Wu L."/>
            <person name="Ma J."/>
        </authorList>
    </citation>
    <scope>NUCLEOTIDE SEQUENCE [LARGE SCALE GENOMIC DNA]</scope>
    <source>
        <strain evidence="6">CGMCC 1.11013</strain>
    </source>
</reference>
<keyword evidence="2" id="KW-0472">Membrane</keyword>
<evidence type="ECO:0000256" key="2">
    <source>
        <dbReference type="SAM" id="Phobius"/>
    </source>
</evidence>
<dbReference type="Proteomes" id="UP000027439">
    <property type="component" value="Unassembled WGS sequence"/>
</dbReference>
<comment type="caution">
    <text evidence="4">The sequence shown here is derived from an EMBL/GenBank/DDBJ whole genome shotgun (WGS) entry which is preliminary data.</text>
</comment>
<gene>
    <name evidence="4" type="ORF">BG57_31850</name>
    <name evidence="3" type="ORF">GCM10010985_15220</name>
</gene>
<reference evidence="3" key="1">
    <citation type="journal article" date="2014" name="Int. J. Syst. Evol. Microbiol.">
        <title>Complete genome of a new Firmicutes species belonging to the dominant human colonic microbiota ('Ruminococcus bicirculans') reveals two chromosomes and a selective capacity to utilize plant glucans.</title>
        <authorList>
            <consortium name="NISC Comparative Sequencing Program"/>
            <person name="Wegmann U."/>
            <person name="Louis P."/>
            <person name="Goesmann A."/>
            <person name="Henrissat B."/>
            <person name="Duncan S.H."/>
            <person name="Flint H.J."/>
        </authorList>
    </citation>
    <scope>NUCLEOTIDE SEQUENCE</scope>
    <source>
        <strain evidence="3">CGMCC 1.11013</strain>
    </source>
</reference>
<dbReference type="eggNOG" id="ENOG5030Y3D">
    <property type="taxonomic scope" value="Bacteria"/>
</dbReference>
<dbReference type="EMBL" id="BMEG01000002">
    <property type="protein sequence ID" value="GGD62023.1"/>
    <property type="molecule type" value="Genomic_DNA"/>
</dbReference>
<feature type="transmembrane region" description="Helical" evidence="2">
    <location>
        <begin position="126"/>
        <end position="148"/>
    </location>
</feature>
<dbReference type="OrthoDB" id="9008670at2"/>
<feature type="transmembrane region" description="Helical" evidence="2">
    <location>
        <begin position="44"/>
        <end position="67"/>
    </location>
</feature>
<sequence>MSTSQAYDDYNATDETADTAAPPPLETRAAAPARSSAEQRFKTALACLGTAYALSWAELGLSLALGFPGDASSHPVAASIVSRVLVGLLYLCVASRLQWARWVTVALGFASVGLVAPTLAMQWHVFPSAAVLSGAMLACRLAASLYLLSPMPPRKAA</sequence>
<keyword evidence="2" id="KW-0812">Transmembrane</keyword>
<dbReference type="AlphaFoldDB" id="A0A069N9Y2"/>
<proteinExistence type="predicted"/>
<keyword evidence="2" id="KW-1133">Transmembrane helix</keyword>
<evidence type="ECO:0000313" key="4">
    <source>
        <dbReference type="EMBL" id="KDR25188.1"/>
    </source>
</evidence>
<evidence type="ECO:0000313" key="6">
    <source>
        <dbReference type="Proteomes" id="UP000597138"/>
    </source>
</evidence>
<dbReference type="STRING" id="1071679.BG57_31850"/>
<feature type="transmembrane region" description="Helical" evidence="2">
    <location>
        <begin position="99"/>
        <end position="120"/>
    </location>
</feature>
<evidence type="ECO:0000256" key="1">
    <source>
        <dbReference type="SAM" id="MobiDB-lite"/>
    </source>
</evidence>
<keyword evidence="6" id="KW-1185">Reference proteome</keyword>
<dbReference type="RefSeq" id="WP_035970896.1">
    <property type="nucleotide sequence ID" value="NZ_BMEG01000002.1"/>
</dbReference>
<reference evidence="3" key="4">
    <citation type="submission" date="2024-05" db="EMBL/GenBank/DDBJ databases">
        <authorList>
            <person name="Sun Q."/>
            <person name="Zhou Y."/>
        </authorList>
    </citation>
    <scope>NUCLEOTIDE SEQUENCE</scope>
    <source>
        <strain evidence="3">CGMCC 1.11013</strain>
    </source>
</reference>
<feature type="compositionally biased region" description="Low complexity" evidence="1">
    <location>
        <begin position="1"/>
        <end position="10"/>
    </location>
</feature>
<name>A0A069N9Y2_9BURK</name>
<accession>A0A069N9Y2</accession>
<dbReference type="EMBL" id="JFHE01000082">
    <property type="protein sequence ID" value="KDR25188.1"/>
    <property type="molecule type" value="Genomic_DNA"/>
</dbReference>
<evidence type="ECO:0000313" key="5">
    <source>
        <dbReference type="Proteomes" id="UP000027439"/>
    </source>
</evidence>
<evidence type="ECO:0000313" key="3">
    <source>
        <dbReference type="EMBL" id="GGD62023.1"/>
    </source>
</evidence>
<feature type="transmembrane region" description="Helical" evidence="2">
    <location>
        <begin position="73"/>
        <end position="92"/>
    </location>
</feature>
<reference evidence="4 5" key="2">
    <citation type="submission" date="2014-03" db="EMBL/GenBank/DDBJ databases">
        <title>Draft Genome Sequences of Four Burkholderia Strains.</title>
        <authorList>
            <person name="Liu X.Y."/>
            <person name="Li C.X."/>
            <person name="Xu J.H."/>
        </authorList>
    </citation>
    <scope>NUCLEOTIDE SEQUENCE [LARGE SCALE GENOMIC DNA]</scope>
    <source>
        <strain evidence="4 5">R27</strain>
    </source>
</reference>
<organism evidence="4 5">
    <name type="scientific">Caballeronia grimmiae</name>
    <dbReference type="NCBI Taxonomy" id="1071679"/>
    <lineage>
        <taxon>Bacteria</taxon>
        <taxon>Pseudomonadati</taxon>
        <taxon>Pseudomonadota</taxon>
        <taxon>Betaproteobacteria</taxon>
        <taxon>Burkholderiales</taxon>
        <taxon>Burkholderiaceae</taxon>
        <taxon>Caballeronia</taxon>
    </lineage>
</organism>
<dbReference type="Proteomes" id="UP000597138">
    <property type="component" value="Unassembled WGS sequence"/>
</dbReference>